<keyword evidence="2" id="KW-0547">Nucleotide-binding</keyword>
<dbReference type="STRING" id="1122125.GCA_000423185_03205"/>
<name>A0A211ZQT8_9PROT</name>
<dbReference type="OrthoDB" id="9807934at2"/>
<dbReference type="Gene3D" id="3.90.640.10">
    <property type="entry name" value="Actin, Chain A, domain 4"/>
    <property type="match status" value="1"/>
</dbReference>
<evidence type="ECO:0000313" key="5">
    <source>
        <dbReference type="Proteomes" id="UP000196655"/>
    </source>
</evidence>
<dbReference type="PANTHER" id="PTHR42749:SF1">
    <property type="entry name" value="CELL SHAPE-DETERMINING PROTEIN MREB"/>
    <property type="match status" value="1"/>
</dbReference>
<dbReference type="InterPro" id="IPR043129">
    <property type="entry name" value="ATPase_NBD"/>
</dbReference>
<keyword evidence="5" id="KW-1185">Reference proteome</keyword>
<dbReference type="InterPro" id="IPR018181">
    <property type="entry name" value="Heat_shock_70_CS"/>
</dbReference>
<gene>
    <name evidence="4" type="ORF">BWR60_07930</name>
</gene>
<dbReference type="AlphaFoldDB" id="A0A211ZQT8"/>
<evidence type="ECO:0000313" key="4">
    <source>
        <dbReference type="EMBL" id="OWJ67610.1"/>
    </source>
</evidence>
<dbReference type="EMBL" id="NHON01000011">
    <property type="protein sequence ID" value="OWJ67610.1"/>
    <property type="molecule type" value="Genomic_DNA"/>
</dbReference>
<comment type="similarity">
    <text evidence="1">Belongs to the heat shock protein 70 family.</text>
</comment>
<dbReference type="PANTHER" id="PTHR42749">
    <property type="entry name" value="CELL SHAPE-DETERMINING PROTEIN MREB"/>
    <property type="match status" value="1"/>
</dbReference>
<dbReference type="Proteomes" id="UP000196655">
    <property type="component" value="Unassembled WGS sequence"/>
</dbReference>
<dbReference type="RefSeq" id="WP_088150472.1">
    <property type="nucleotide sequence ID" value="NZ_NHON01000011.1"/>
</dbReference>
<dbReference type="InterPro" id="IPR013126">
    <property type="entry name" value="Hsp_70_fam"/>
</dbReference>
<dbReference type="SUPFAM" id="SSF53067">
    <property type="entry name" value="Actin-like ATPase domain"/>
    <property type="match status" value="2"/>
</dbReference>
<dbReference type="GO" id="GO:0140662">
    <property type="term" value="F:ATP-dependent protein folding chaperone"/>
    <property type="evidence" value="ECO:0007669"/>
    <property type="project" value="InterPro"/>
</dbReference>
<evidence type="ECO:0000256" key="1">
    <source>
        <dbReference type="ARBA" id="ARBA00007381"/>
    </source>
</evidence>
<protein>
    <submittedName>
        <fullName evidence="4">Heat-shock protein</fullName>
    </submittedName>
</protein>
<proteinExistence type="inferred from homology"/>
<evidence type="ECO:0000256" key="2">
    <source>
        <dbReference type="ARBA" id="ARBA00022741"/>
    </source>
</evidence>
<evidence type="ECO:0000256" key="3">
    <source>
        <dbReference type="ARBA" id="ARBA00022840"/>
    </source>
</evidence>
<sequence>MAVCGLDFGTSNSTLGIVDAAGARLLPLEGAATTLPSAIWFDLVGGAPRFGRSAVDSYVESLDGRLMRSIKSVLGTSLIEEDTWVGRERIGFKQVIGIFLAEMKARAEAACGHALERVVHGRPVHFVDDDPAGDSKAQDTLEAIAREAGFAEVSFEYEPIAAARTYEAGLDREEVALIVDIGGGTSDISVVRLGPRRKALPDRAGDILANDGIRLGGTDVDRLFSLATVMPALGMGTKMKRQGAVAPSRYFHMLATWSRINALYAPKVVAEVRDVRRESRAPEKFDRLLRVLEGNLGHSLALRVEAAKIALGDKDPTVIDLRLVEPKLGLRAGRAVLDAAIGDAVARLSALIRRCIQAAGLTPDRLDAVFLTGGSALLPAFRAAALAEAPSARVVEGDSFGAVGVGLAIEAQRRYGS</sequence>
<dbReference type="Gene3D" id="3.30.420.40">
    <property type="match status" value="4"/>
</dbReference>
<reference evidence="5" key="1">
    <citation type="submission" date="2017-05" db="EMBL/GenBank/DDBJ databases">
        <authorList>
            <person name="Macchi M."/>
            <person name="Festa S."/>
            <person name="Coppotelli B.M."/>
            <person name="Morelli I.S."/>
        </authorList>
    </citation>
    <scope>NUCLEOTIDE SEQUENCE [LARGE SCALE GENOMIC DNA]</scope>
    <source>
        <strain evidence="5">I</strain>
    </source>
</reference>
<dbReference type="InterPro" id="IPR042054">
    <property type="entry name" value="YegD-like"/>
</dbReference>
<dbReference type="PROSITE" id="PS00329">
    <property type="entry name" value="HSP70_2"/>
    <property type="match status" value="1"/>
</dbReference>
<organism evidence="4 5">
    <name type="scientific">Inquilinus limosus</name>
    <dbReference type="NCBI Taxonomy" id="171674"/>
    <lineage>
        <taxon>Bacteria</taxon>
        <taxon>Pseudomonadati</taxon>
        <taxon>Pseudomonadota</taxon>
        <taxon>Alphaproteobacteria</taxon>
        <taxon>Rhodospirillales</taxon>
        <taxon>Rhodospirillaceae</taxon>
        <taxon>Inquilinus</taxon>
    </lineage>
</organism>
<keyword evidence="3" id="KW-0067">ATP-binding</keyword>
<accession>A0A211ZQT8</accession>
<dbReference type="Pfam" id="PF00012">
    <property type="entry name" value="HSP70"/>
    <property type="match status" value="1"/>
</dbReference>
<comment type="caution">
    <text evidence="4">The sequence shown here is derived from an EMBL/GenBank/DDBJ whole genome shotgun (WGS) entry which is preliminary data.</text>
</comment>
<dbReference type="CDD" id="cd10231">
    <property type="entry name" value="ASKHA_NBD_HSP70_YegD-like"/>
    <property type="match status" value="1"/>
</dbReference>
<dbReference type="GO" id="GO:0005524">
    <property type="term" value="F:ATP binding"/>
    <property type="evidence" value="ECO:0007669"/>
    <property type="project" value="UniProtKB-KW"/>
</dbReference>